<reference evidence="1" key="1">
    <citation type="submission" date="2021-01" db="EMBL/GenBank/DDBJ databases">
        <authorList>
            <person name="Kaushik A."/>
        </authorList>
    </citation>
    <scope>NUCLEOTIDE SEQUENCE</scope>
    <source>
        <strain evidence="1">AG6-10EEA</strain>
    </source>
</reference>
<name>A0A8H2XWK5_9AGAM</name>
<organism evidence="1 2">
    <name type="scientific">Rhizoctonia solani</name>
    <dbReference type="NCBI Taxonomy" id="456999"/>
    <lineage>
        <taxon>Eukaryota</taxon>
        <taxon>Fungi</taxon>
        <taxon>Dikarya</taxon>
        <taxon>Basidiomycota</taxon>
        <taxon>Agaricomycotina</taxon>
        <taxon>Agaricomycetes</taxon>
        <taxon>Cantharellales</taxon>
        <taxon>Ceratobasidiaceae</taxon>
        <taxon>Rhizoctonia</taxon>
    </lineage>
</organism>
<evidence type="ECO:0000313" key="1">
    <source>
        <dbReference type="EMBL" id="CAE6435328.1"/>
    </source>
</evidence>
<protein>
    <submittedName>
        <fullName evidence="1">Uncharacterized protein</fullName>
    </submittedName>
</protein>
<gene>
    <name evidence="1" type="ORF">RDB_LOCUS29390</name>
</gene>
<dbReference type="Proteomes" id="UP000663853">
    <property type="component" value="Unassembled WGS sequence"/>
</dbReference>
<dbReference type="EMBL" id="CAJMXA010000555">
    <property type="protein sequence ID" value="CAE6435328.1"/>
    <property type="molecule type" value="Genomic_DNA"/>
</dbReference>
<evidence type="ECO:0000313" key="2">
    <source>
        <dbReference type="Proteomes" id="UP000663853"/>
    </source>
</evidence>
<sequence>MGGKVATFCQISGCSPEAGDVYDYHYLYEDSLSKASELERSDYAKIREAFNLLATEDERAGTQALSIIGPFDDDNKLIWGFEENPMNLDKVLGEAEGHVRELSGCRMGDMFDNGFCEGPTGDDDGVLISYGGYFWVQTNMLAILAGAT</sequence>
<accession>A0A8H2XWK5</accession>
<dbReference type="AlphaFoldDB" id="A0A8H2XWK5"/>
<comment type="caution">
    <text evidence="1">The sequence shown here is derived from an EMBL/GenBank/DDBJ whole genome shotgun (WGS) entry which is preliminary data.</text>
</comment>
<proteinExistence type="predicted"/>